<feature type="transmembrane region" description="Helical" evidence="9">
    <location>
        <begin position="100"/>
        <end position="124"/>
    </location>
</feature>
<evidence type="ECO:0000256" key="5">
    <source>
        <dbReference type="ARBA" id="ARBA00023136"/>
    </source>
</evidence>
<organism evidence="11">
    <name type="scientific">Diabrotica virgifera virgifera</name>
    <name type="common">western corn rootworm</name>
    <dbReference type="NCBI Taxonomy" id="50390"/>
    <lineage>
        <taxon>Eukaryota</taxon>
        <taxon>Metazoa</taxon>
        <taxon>Ecdysozoa</taxon>
        <taxon>Arthropoda</taxon>
        <taxon>Hexapoda</taxon>
        <taxon>Insecta</taxon>
        <taxon>Pterygota</taxon>
        <taxon>Neoptera</taxon>
        <taxon>Endopterygota</taxon>
        <taxon>Coleoptera</taxon>
        <taxon>Polyphaga</taxon>
        <taxon>Cucujiformia</taxon>
        <taxon>Chrysomeloidea</taxon>
        <taxon>Chrysomelidae</taxon>
        <taxon>Galerucinae</taxon>
        <taxon>Diabroticina</taxon>
        <taxon>Diabroticites</taxon>
        <taxon>Diabrotica</taxon>
    </lineage>
</organism>
<proteinExistence type="inferred from homology"/>
<evidence type="ECO:0000256" key="9">
    <source>
        <dbReference type="SAM" id="Phobius"/>
    </source>
</evidence>
<feature type="transmembrane region" description="Helical" evidence="9">
    <location>
        <begin position="169"/>
        <end position="189"/>
    </location>
</feature>
<gene>
    <name evidence="11" type="primary">LOC114341064</name>
</gene>
<evidence type="ECO:0000256" key="4">
    <source>
        <dbReference type="ARBA" id="ARBA00022989"/>
    </source>
</evidence>
<sequence>MDPSLRNIMLLSVGFLLLLTGTQTMISIQKTIIDSIEKDDPSFEENGYYSQAITGGFSALFNLTVPSIINAFGSKLAMVLGALLSILFILQFMLEKVWVLYTACGLLGLGLALLWVAEGNYLALNSTETTINRNTGIFTIIASSNMIIGNVIVMVGFSGRDQIHKETRTLVLAILAGVCTAALVVFVFLPKHKKEEKISETKVVGVLESLVKPVKLFFTKNMLLLSFTFVYSGLELGFFNGIYAPSIGFTEEIHNRKQLVGMSGIFVGIGEVFAGSAISTFGKKVAELGRSVLIGVACLVHSLSFILIFINLPDNSPFGDTDEPAIIQSNTVLAMFCSFLLGLGDCIYINVIFSLLATVYSEEAPSAFAIFQFFLAVGMVINFITAELLGLYYKLAMLFGLGILNTVLFIIVDVSSKRKLLKNKDKKEFS</sequence>
<feature type="transmembrane region" description="Helical" evidence="9">
    <location>
        <begin position="136"/>
        <end position="157"/>
    </location>
</feature>
<feature type="transmembrane region" description="Helical" evidence="9">
    <location>
        <begin position="332"/>
        <end position="360"/>
    </location>
</feature>
<dbReference type="InterPro" id="IPR036259">
    <property type="entry name" value="MFS_trans_sf"/>
</dbReference>
<accession>A0A6P7GNR6</accession>
<dbReference type="GO" id="GO:0016020">
    <property type="term" value="C:membrane"/>
    <property type="evidence" value="ECO:0007669"/>
    <property type="project" value="UniProtKB-SubCell"/>
</dbReference>
<evidence type="ECO:0000313" key="11">
    <source>
        <dbReference type="RefSeq" id="XP_028147652.1"/>
    </source>
</evidence>
<dbReference type="InParanoid" id="A0A6P7GNR6"/>
<dbReference type="AlphaFoldDB" id="A0A6P7GNR6"/>
<dbReference type="PANTHER" id="PTHR23294:SF0">
    <property type="entry name" value="UNC93-LIKE PROTEIN MFSD11"/>
    <property type="match status" value="1"/>
</dbReference>
<evidence type="ECO:0000256" key="2">
    <source>
        <dbReference type="ARBA" id="ARBA00009172"/>
    </source>
</evidence>
<evidence type="ECO:0000256" key="8">
    <source>
        <dbReference type="ARBA" id="ARBA00041910"/>
    </source>
</evidence>
<evidence type="ECO:0000256" key="10">
    <source>
        <dbReference type="SAM" id="SignalP"/>
    </source>
</evidence>
<dbReference type="SUPFAM" id="SSF103473">
    <property type="entry name" value="MFS general substrate transporter"/>
    <property type="match status" value="1"/>
</dbReference>
<keyword evidence="4 9" id="KW-1133">Transmembrane helix</keyword>
<feature type="transmembrane region" description="Helical" evidence="9">
    <location>
        <begin position="292"/>
        <end position="312"/>
    </location>
</feature>
<dbReference type="PANTHER" id="PTHR23294">
    <property type="entry name" value="ET TRANSLATION PRODUCT-RELATED"/>
    <property type="match status" value="1"/>
</dbReference>
<feature type="transmembrane region" description="Helical" evidence="9">
    <location>
        <begin position="259"/>
        <end position="280"/>
    </location>
</feature>
<feature type="transmembrane region" description="Helical" evidence="9">
    <location>
        <begin position="48"/>
        <end position="69"/>
    </location>
</feature>
<evidence type="ECO:0000256" key="7">
    <source>
        <dbReference type="ARBA" id="ARBA00040302"/>
    </source>
</evidence>
<keyword evidence="6" id="KW-0325">Glycoprotein</keyword>
<evidence type="ECO:0000256" key="3">
    <source>
        <dbReference type="ARBA" id="ARBA00022692"/>
    </source>
</evidence>
<dbReference type="InterPro" id="IPR051617">
    <property type="entry name" value="UNC-93-like_regulator"/>
</dbReference>
<feature type="chain" id="PRO_5028290157" description="UNC93-like protein MFSD11" evidence="10">
    <location>
        <begin position="25"/>
        <end position="430"/>
    </location>
</feature>
<evidence type="ECO:0000256" key="6">
    <source>
        <dbReference type="ARBA" id="ARBA00023180"/>
    </source>
</evidence>
<feature type="transmembrane region" description="Helical" evidence="9">
    <location>
        <begin position="367"/>
        <end position="385"/>
    </location>
</feature>
<name>A0A6P7GNR6_DIAVI</name>
<dbReference type="InterPro" id="IPR010291">
    <property type="entry name" value="Ion_channel_UNC-93"/>
</dbReference>
<reference evidence="11" key="1">
    <citation type="submission" date="2025-08" db="UniProtKB">
        <authorList>
            <consortium name="RefSeq"/>
        </authorList>
    </citation>
    <scope>IDENTIFICATION</scope>
    <source>
        <tissue evidence="11">Whole insect</tissue>
    </source>
</reference>
<dbReference type="Pfam" id="PF05978">
    <property type="entry name" value="UNC-93"/>
    <property type="match status" value="1"/>
</dbReference>
<dbReference type="RefSeq" id="XP_028147652.1">
    <property type="nucleotide sequence ID" value="XM_028291851.1"/>
</dbReference>
<feature type="transmembrane region" description="Helical" evidence="9">
    <location>
        <begin position="391"/>
        <end position="412"/>
    </location>
</feature>
<feature type="transmembrane region" description="Helical" evidence="9">
    <location>
        <begin position="76"/>
        <end position="94"/>
    </location>
</feature>
<comment type="similarity">
    <text evidence="2">Belongs to the unc-93 family.</text>
</comment>
<dbReference type="Gene3D" id="1.20.1250.20">
    <property type="entry name" value="MFS general substrate transporter like domains"/>
    <property type="match status" value="2"/>
</dbReference>
<feature type="signal peptide" evidence="10">
    <location>
        <begin position="1"/>
        <end position="24"/>
    </location>
</feature>
<evidence type="ECO:0000256" key="1">
    <source>
        <dbReference type="ARBA" id="ARBA00004141"/>
    </source>
</evidence>
<keyword evidence="5 9" id="KW-0472">Membrane</keyword>
<comment type="subcellular location">
    <subcellularLocation>
        <location evidence="1">Membrane</location>
        <topology evidence="1">Multi-pass membrane protein</topology>
    </subcellularLocation>
</comment>
<feature type="transmembrane region" description="Helical" evidence="9">
    <location>
        <begin position="222"/>
        <end position="239"/>
    </location>
</feature>
<keyword evidence="3 9" id="KW-0812">Transmembrane</keyword>
<protein>
    <recommendedName>
        <fullName evidence="7">UNC93-like protein MFSD11</fullName>
    </recommendedName>
    <alternativeName>
        <fullName evidence="8">Major facilitator superfamily domain-containing protein 11</fullName>
    </alternativeName>
</protein>
<keyword evidence="10" id="KW-0732">Signal</keyword>